<dbReference type="Pfam" id="PF13589">
    <property type="entry name" value="HATPase_c_3"/>
    <property type="match status" value="1"/>
</dbReference>
<dbReference type="InterPro" id="IPR038973">
    <property type="entry name" value="MutL/Mlh/Pms-like"/>
</dbReference>
<dbReference type="PROSITE" id="PS00058">
    <property type="entry name" value="DNA_MISMATCH_REPAIR_1"/>
    <property type="match status" value="1"/>
</dbReference>
<accession>A0A0R2RQ55</accession>
<dbReference type="InterPro" id="IPR013507">
    <property type="entry name" value="DNA_mismatch_S5_2-like"/>
</dbReference>
<evidence type="ECO:0000313" key="9">
    <source>
        <dbReference type="Proteomes" id="UP000051269"/>
    </source>
</evidence>
<dbReference type="GO" id="GO:0140664">
    <property type="term" value="F:ATP-dependent DNA damage sensor activity"/>
    <property type="evidence" value="ECO:0007669"/>
    <property type="project" value="InterPro"/>
</dbReference>
<dbReference type="Gene3D" id="3.30.230.10">
    <property type="match status" value="1"/>
</dbReference>
<evidence type="ECO:0000256" key="5">
    <source>
        <dbReference type="HAMAP-Rule" id="MF_00149"/>
    </source>
</evidence>
<protein>
    <recommendedName>
        <fullName evidence="2 5">DNA mismatch repair protein MutL</fullName>
    </recommendedName>
</protein>
<feature type="domain" description="DNA mismatch repair protein S5" evidence="7">
    <location>
        <begin position="210"/>
        <end position="328"/>
    </location>
</feature>
<dbReference type="InterPro" id="IPR002099">
    <property type="entry name" value="MutL/Mlh/PMS"/>
</dbReference>
<dbReference type="HAMAP" id="MF_00149">
    <property type="entry name" value="DNA_mis_repair"/>
    <property type="match status" value="1"/>
</dbReference>
<dbReference type="PANTHER" id="PTHR10073">
    <property type="entry name" value="DNA MISMATCH REPAIR PROTEIN MLH, PMS, MUTL"/>
    <property type="match status" value="1"/>
</dbReference>
<dbReference type="InterPro" id="IPR014721">
    <property type="entry name" value="Ribsml_uS5_D2-typ_fold_subgr"/>
</dbReference>
<dbReference type="SUPFAM" id="SSF118116">
    <property type="entry name" value="DNA mismatch repair protein MutL"/>
    <property type="match status" value="1"/>
</dbReference>
<evidence type="ECO:0000256" key="1">
    <source>
        <dbReference type="ARBA" id="ARBA00006082"/>
    </source>
</evidence>
<organism evidence="8 9">
    <name type="scientific">Verrucomicrobia subdivision 6 bacterium BACL9 MAG-120507-bin52</name>
    <dbReference type="NCBI Taxonomy" id="1655590"/>
    <lineage>
        <taxon>Bacteria</taxon>
        <taxon>Pseudomonadati</taxon>
        <taxon>Verrucomicrobiota</taxon>
        <taxon>Verrucomicrobiia</taxon>
        <taxon>Verrucomicrobiales</taxon>
        <taxon>Verrucomicrobia subdivision 6</taxon>
    </lineage>
</organism>
<dbReference type="InterPro" id="IPR020667">
    <property type="entry name" value="DNA_mismatch_repair_MutL"/>
</dbReference>
<dbReference type="GO" id="GO:0016887">
    <property type="term" value="F:ATP hydrolysis activity"/>
    <property type="evidence" value="ECO:0007669"/>
    <property type="project" value="InterPro"/>
</dbReference>
<dbReference type="PANTHER" id="PTHR10073:SF12">
    <property type="entry name" value="DNA MISMATCH REPAIR PROTEIN MLH1"/>
    <property type="match status" value="1"/>
</dbReference>
<dbReference type="InterPro" id="IPR037198">
    <property type="entry name" value="MutL_C_sf"/>
</dbReference>
<evidence type="ECO:0000256" key="4">
    <source>
        <dbReference type="ARBA" id="ARBA00023204"/>
    </source>
</evidence>
<keyword evidence="4 5" id="KW-0234">DNA repair</keyword>
<reference evidence="8 9" key="1">
    <citation type="submission" date="2015-10" db="EMBL/GenBank/DDBJ databases">
        <title>Metagenome-Assembled Genomes uncover a global brackish microbiome.</title>
        <authorList>
            <person name="Hugerth L.W."/>
            <person name="Larsson J."/>
            <person name="Alneberg J."/>
            <person name="Lindh M.V."/>
            <person name="Legrand C."/>
            <person name="Pinhassi J."/>
            <person name="Andersson A.F."/>
        </authorList>
    </citation>
    <scope>NUCLEOTIDE SEQUENCE [LARGE SCALE GENOMIC DNA]</scope>
    <source>
        <strain evidence="8">BACL18 MAG-120507-bin52</strain>
    </source>
</reference>
<evidence type="ECO:0000259" key="6">
    <source>
        <dbReference type="SMART" id="SM00853"/>
    </source>
</evidence>
<dbReference type="GO" id="GO:0032300">
    <property type="term" value="C:mismatch repair complex"/>
    <property type="evidence" value="ECO:0007669"/>
    <property type="project" value="InterPro"/>
</dbReference>
<dbReference type="SUPFAM" id="SSF54211">
    <property type="entry name" value="Ribosomal protein S5 domain 2-like"/>
    <property type="match status" value="1"/>
</dbReference>
<dbReference type="InterPro" id="IPR036890">
    <property type="entry name" value="HATPase_C_sf"/>
</dbReference>
<sequence length="580" mass="63323">MSQRIRLLAEVVANRIAAGEVVERPASVVKELVENSLDAGAKTVEVSIERGGRSLIRVTDDGHGMGPEDALLALERHATSKIREASDLMGIRTFGFRGEALPSIASVSRFTLKTREAEAAEGTEVVIDGGKVIRAGQTGCPAGTSIEVRQLFSHVPGRRKFLRTEETEWGHIEQGIRLTALARPDVSWVLRRDGAVFWQDMARKGFEERLMAVFGKEWRGSVLPLEVEDGGMRLRGYLGRPGVSRATRAEQILFVNGRPVQSMSLNAALLEGYHNALMRGRFPVAVLFLEMDPAGVDVNVHPAKREVRFRQDGDVRRFVSGAVAEVLRGGSVGPLPMPAMTNQGSAGWPTTHSTWTQPSPLLSANLAVPTAVERPLGILVESAAGIPAGWRYLGVIDHLYIVAEKDGGAVLIDQHAAHERILFEQLLKQVAQEEVTGQRLLYPVTVEFSPVQANFLRNQMEELEKVGLGISSLGGNSFLVDALPPRIRTLAVEEFVRGVVADLEVGGVGVRKDRKLSEEVIAKTVCRHAIKANDRLNEAEAVRLLADLLACELPYTCPHGRPTMILLSKLELEKKFGRAG</sequence>
<dbReference type="InterPro" id="IPR014762">
    <property type="entry name" value="DNA_mismatch_repair_CS"/>
</dbReference>
<dbReference type="Gene3D" id="3.30.565.10">
    <property type="entry name" value="Histidine kinase-like ATPase, C-terminal domain"/>
    <property type="match status" value="1"/>
</dbReference>
<dbReference type="Gene3D" id="3.30.1370.100">
    <property type="entry name" value="MutL, C-terminal domain, regulatory subdomain"/>
    <property type="match status" value="1"/>
</dbReference>
<comment type="caution">
    <text evidence="8">The sequence shown here is derived from an EMBL/GenBank/DDBJ whole genome shotgun (WGS) entry which is preliminary data.</text>
</comment>
<dbReference type="EMBL" id="LIBO01000001">
    <property type="protein sequence ID" value="KRO63243.1"/>
    <property type="molecule type" value="Genomic_DNA"/>
</dbReference>
<dbReference type="InterPro" id="IPR020568">
    <property type="entry name" value="Ribosomal_Su5_D2-typ_SF"/>
</dbReference>
<dbReference type="Pfam" id="PF08676">
    <property type="entry name" value="MutL_C"/>
    <property type="match status" value="1"/>
</dbReference>
<dbReference type="Proteomes" id="UP000051269">
    <property type="component" value="Unassembled WGS sequence"/>
</dbReference>
<dbReference type="NCBIfam" id="TIGR00585">
    <property type="entry name" value="mutl"/>
    <property type="match status" value="1"/>
</dbReference>
<evidence type="ECO:0000313" key="8">
    <source>
        <dbReference type="EMBL" id="KRO63243.1"/>
    </source>
</evidence>
<dbReference type="SUPFAM" id="SSF55874">
    <property type="entry name" value="ATPase domain of HSP90 chaperone/DNA topoisomerase II/histidine kinase"/>
    <property type="match status" value="1"/>
</dbReference>
<proteinExistence type="inferred from homology"/>
<name>A0A0R2RQ55_9BACT</name>
<dbReference type="Gene3D" id="3.30.1540.20">
    <property type="entry name" value="MutL, C-terminal domain, dimerisation subdomain"/>
    <property type="match status" value="1"/>
</dbReference>
<dbReference type="InterPro" id="IPR014790">
    <property type="entry name" value="MutL_C"/>
</dbReference>
<feature type="domain" description="MutL C-terminal dimerisation" evidence="6">
    <location>
        <begin position="392"/>
        <end position="536"/>
    </location>
</feature>
<evidence type="ECO:0000256" key="2">
    <source>
        <dbReference type="ARBA" id="ARBA00021975"/>
    </source>
</evidence>
<comment type="function">
    <text evidence="5">This protein is involved in the repair of mismatches in DNA. It is required for dam-dependent methyl-directed DNA mismatch repair. May act as a 'molecular matchmaker', a protein that promotes the formation of a stable complex between two or more DNA-binding proteins in an ATP-dependent manner without itself being part of a final effector complex.</text>
</comment>
<dbReference type="GO" id="GO:0030983">
    <property type="term" value="F:mismatched DNA binding"/>
    <property type="evidence" value="ECO:0007669"/>
    <property type="project" value="InterPro"/>
</dbReference>
<dbReference type="InterPro" id="IPR042120">
    <property type="entry name" value="MutL_C_dimsub"/>
</dbReference>
<dbReference type="AlphaFoldDB" id="A0A0R2RQ55"/>
<gene>
    <name evidence="5" type="primary">mutL</name>
    <name evidence="8" type="ORF">ABR82_05660</name>
</gene>
<keyword evidence="3 5" id="KW-0227">DNA damage</keyword>
<dbReference type="CDD" id="cd16926">
    <property type="entry name" value="HATPase_MutL-MLH-PMS-like"/>
    <property type="match status" value="1"/>
</dbReference>
<dbReference type="GO" id="GO:0005524">
    <property type="term" value="F:ATP binding"/>
    <property type="evidence" value="ECO:0007669"/>
    <property type="project" value="InterPro"/>
</dbReference>
<dbReference type="Pfam" id="PF01119">
    <property type="entry name" value="DNA_mis_repair"/>
    <property type="match status" value="1"/>
</dbReference>
<dbReference type="InterPro" id="IPR042121">
    <property type="entry name" value="MutL_C_regsub"/>
</dbReference>
<comment type="similarity">
    <text evidence="1 5">Belongs to the DNA mismatch repair MutL/HexB family.</text>
</comment>
<evidence type="ECO:0000256" key="3">
    <source>
        <dbReference type="ARBA" id="ARBA00022763"/>
    </source>
</evidence>
<dbReference type="SMART" id="SM01340">
    <property type="entry name" value="DNA_mis_repair"/>
    <property type="match status" value="1"/>
</dbReference>
<dbReference type="GO" id="GO:0006298">
    <property type="term" value="P:mismatch repair"/>
    <property type="evidence" value="ECO:0007669"/>
    <property type="project" value="UniProtKB-UniRule"/>
</dbReference>
<dbReference type="CDD" id="cd00782">
    <property type="entry name" value="MutL_Trans"/>
    <property type="match status" value="1"/>
</dbReference>
<evidence type="ECO:0000259" key="7">
    <source>
        <dbReference type="SMART" id="SM01340"/>
    </source>
</evidence>
<dbReference type="FunFam" id="3.30.565.10:FF:000003">
    <property type="entry name" value="DNA mismatch repair endonuclease MutL"/>
    <property type="match status" value="1"/>
</dbReference>
<dbReference type="SMART" id="SM00853">
    <property type="entry name" value="MutL_C"/>
    <property type="match status" value="1"/>
</dbReference>